<dbReference type="SMART" id="SM00387">
    <property type="entry name" value="HATPase_c"/>
    <property type="match status" value="1"/>
</dbReference>
<dbReference type="STRING" id="306541.SAMN05421668_10513"/>
<dbReference type="InterPro" id="IPR050640">
    <property type="entry name" value="Bact_2-comp_sensor_kinase"/>
</dbReference>
<comment type="catalytic activity">
    <reaction evidence="1">
        <text>ATP + protein L-histidine = ADP + protein N-phospho-L-histidine.</text>
        <dbReference type="EC" id="2.7.13.3"/>
    </reaction>
</comment>
<dbReference type="EMBL" id="FPAI01000005">
    <property type="protein sequence ID" value="SFS58361.1"/>
    <property type="molecule type" value="Genomic_DNA"/>
</dbReference>
<dbReference type="CDD" id="cd06225">
    <property type="entry name" value="HAMP"/>
    <property type="match status" value="1"/>
</dbReference>
<dbReference type="RefSeq" id="WP_062321577.1">
    <property type="nucleotide sequence ID" value="NZ_BJWJ01000004.1"/>
</dbReference>
<dbReference type="Gene3D" id="6.10.340.10">
    <property type="match status" value="1"/>
</dbReference>
<dbReference type="EMBL" id="BJWJ01000004">
    <property type="protein sequence ID" value="GEM03676.1"/>
    <property type="molecule type" value="Genomic_DNA"/>
</dbReference>
<gene>
    <name evidence="15" type="ORF">HMI01_06640</name>
    <name evidence="16" type="ORF">SAMN05421668_10513</name>
</gene>
<dbReference type="Gene3D" id="3.30.565.10">
    <property type="entry name" value="Histidine kinase-like ATPase, C-terminal domain"/>
    <property type="match status" value="1"/>
</dbReference>
<dbReference type="Pfam" id="PF00672">
    <property type="entry name" value="HAMP"/>
    <property type="match status" value="1"/>
</dbReference>
<dbReference type="GO" id="GO:0000155">
    <property type="term" value="F:phosphorelay sensor kinase activity"/>
    <property type="evidence" value="ECO:0007669"/>
    <property type="project" value="InterPro"/>
</dbReference>
<evidence type="ECO:0000259" key="14">
    <source>
        <dbReference type="PROSITE" id="PS50885"/>
    </source>
</evidence>
<dbReference type="Pfam" id="PF02518">
    <property type="entry name" value="HATPase_c"/>
    <property type="match status" value="1"/>
</dbReference>
<dbReference type="Pfam" id="PF06580">
    <property type="entry name" value="His_kinase"/>
    <property type="match status" value="1"/>
</dbReference>
<evidence type="ECO:0000259" key="13">
    <source>
        <dbReference type="PROSITE" id="PS50109"/>
    </source>
</evidence>
<feature type="domain" description="HAMP" evidence="14">
    <location>
        <begin position="201"/>
        <end position="253"/>
    </location>
</feature>
<keyword evidence="7" id="KW-0547">Nucleotide-binding</keyword>
<dbReference type="EC" id="2.7.13.3" evidence="3"/>
<keyword evidence="10" id="KW-0902">Two-component regulatory system</keyword>
<keyword evidence="6" id="KW-0808">Transferase</keyword>
<dbReference type="Proteomes" id="UP000199139">
    <property type="component" value="Unassembled WGS sequence"/>
</dbReference>
<evidence type="ECO:0000256" key="6">
    <source>
        <dbReference type="ARBA" id="ARBA00022679"/>
    </source>
</evidence>
<keyword evidence="9" id="KW-0067">ATP-binding</keyword>
<dbReference type="SUPFAM" id="SSF55874">
    <property type="entry name" value="ATPase domain of HSP90 chaperone/DNA topoisomerase II/histidine kinase"/>
    <property type="match status" value="1"/>
</dbReference>
<dbReference type="PROSITE" id="PS50885">
    <property type="entry name" value="HAMP"/>
    <property type="match status" value="1"/>
</dbReference>
<evidence type="ECO:0000256" key="9">
    <source>
        <dbReference type="ARBA" id="ARBA00022840"/>
    </source>
</evidence>
<keyword evidence="5" id="KW-0597">Phosphoprotein</keyword>
<evidence type="ECO:0000256" key="10">
    <source>
        <dbReference type="ARBA" id="ARBA00023012"/>
    </source>
</evidence>
<dbReference type="OrthoDB" id="9776552at2"/>
<dbReference type="InterPro" id="IPR003660">
    <property type="entry name" value="HAMP_dom"/>
</dbReference>
<dbReference type="SMART" id="SM00304">
    <property type="entry name" value="HAMP"/>
    <property type="match status" value="1"/>
</dbReference>
<dbReference type="AlphaFoldDB" id="A0A1I6R0W4"/>
<dbReference type="InterPro" id="IPR036890">
    <property type="entry name" value="HATPase_C_sf"/>
</dbReference>
<evidence type="ECO:0000256" key="12">
    <source>
        <dbReference type="SAM" id="Phobius"/>
    </source>
</evidence>
<evidence type="ECO:0000313" key="16">
    <source>
        <dbReference type="EMBL" id="SFS58361.1"/>
    </source>
</evidence>
<dbReference type="InterPro" id="IPR010559">
    <property type="entry name" value="Sig_transdc_His_kin_internal"/>
</dbReference>
<evidence type="ECO:0000313" key="18">
    <source>
        <dbReference type="Proteomes" id="UP000321773"/>
    </source>
</evidence>
<dbReference type="PANTHER" id="PTHR34220">
    <property type="entry name" value="SENSOR HISTIDINE KINASE YPDA"/>
    <property type="match status" value="1"/>
</dbReference>
<dbReference type="Proteomes" id="UP000321773">
    <property type="component" value="Unassembled WGS sequence"/>
</dbReference>
<evidence type="ECO:0000256" key="1">
    <source>
        <dbReference type="ARBA" id="ARBA00000085"/>
    </source>
</evidence>
<evidence type="ECO:0000256" key="11">
    <source>
        <dbReference type="ARBA" id="ARBA00023136"/>
    </source>
</evidence>
<comment type="subcellular location">
    <subcellularLocation>
        <location evidence="2">Cell membrane</location>
        <topology evidence="2">Multi-pass membrane protein</topology>
    </subcellularLocation>
</comment>
<protein>
    <recommendedName>
        <fullName evidence="3">histidine kinase</fullName>
        <ecNumber evidence="3">2.7.13.3</ecNumber>
    </recommendedName>
</protein>
<evidence type="ECO:0000256" key="5">
    <source>
        <dbReference type="ARBA" id="ARBA00022553"/>
    </source>
</evidence>
<keyword evidence="12" id="KW-0812">Transmembrane</keyword>
<evidence type="ECO:0000256" key="3">
    <source>
        <dbReference type="ARBA" id="ARBA00012438"/>
    </source>
</evidence>
<keyword evidence="12" id="KW-1133">Transmembrane helix</keyword>
<evidence type="ECO:0000256" key="2">
    <source>
        <dbReference type="ARBA" id="ARBA00004651"/>
    </source>
</evidence>
<accession>A0A1I6R0W4</accession>
<evidence type="ECO:0000313" key="17">
    <source>
        <dbReference type="Proteomes" id="UP000199139"/>
    </source>
</evidence>
<dbReference type="PROSITE" id="PS50109">
    <property type="entry name" value="HIS_KIN"/>
    <property type="match status" value="1"/>
</dbReference>
<feature type="transmembrane region" description="Helical" evidence="12">
    <location>
        <begin position="180"/>
        <end position="199"/>
    </location>
</feature>
<feature type="transmembrane region" description="Helical" evidence="12">
    <location>
        <begin position="9"/>
        <end position="29"/>
    </location>
</feature>
<reference evidence="16 17" key="1">
    <citation type="submission" date="2016-10" db="EMBL/GenBank/DDBJ databases">
        <authorList>
            <person name="de Groot N.N."/>
        </authorList>
    </citation>
    <scope>NUCLEOTIDE SEQUENCE [LARGE SCALE GENOMIC DNA]</scope>
    <source>
        <strain evidence="16 17">DSM 17074</strain>
    </source>
</reference>
<dbReference type="SUPFAM" id="SSF158472">
    <property type="entry name" value="HAMP domain-like"/>
    <property type="match status" value="1"/>
</dbReference>
<feature type="domain" description="Histidine kinase" evidence="13">
    <location>
        <begin position="374"/>
        <end position="479"/>
    </location>
</feature>
<name>A0A1I6R0W4_9BACI</name>
<organism evidence="16 17">
    <name type="scientific">Halolactibacillus miurensis</name>
    <dbReference type="NCBI Taxonomy" id="306541"/>
    <lineage>
        <taxon>Bacteria</taxon>
        <taxon>Bacillati</taxon>
        <taxon>Bacillota</taxon>
        <taxon>Bacilli</taxon>
        <taxon>Bacillales</taxon>
        <taxon>Bacillaceae</taxon>
        <taxon>Halolactibacillus</taxon>
    </lineage>
</organism>
<dbReference type="InterPro" id="IPR003594">
    <property type="entry name" value="HATPase_dom"/>
</dbReference>
<reference evidence="15 18" key="2">
    <citation type="submission" date="2019-07" db="EMBL/GenBank/DDBJ databases">
        <title>Whole genome shotgun sequence of Halolactibacillus miurensis NBRC 100873.</title>
        <authorList>
            <person name="Hosoyama A."/>
            <person name="Uohara A."/>
            <person name="Ohji S."/>
            <person name="Ichikawa N."/>
        </authorList>
    </citation>
    <scope>NUCLEOTIDE SEQUENCE [LARGE SCALE GENOMIC DNA]</scope>
    <source>
        <strain evidence="15 18">NBRC 100873</strain>
    </source>
</reference>
<evidence type="ECO:0000256" key="7">
    <source>
        <dbReference type="ARBA" id="ARBA00022741"/>
    </source>
</evidence>
<dbReference type="GO" id="GO:0005886">
    <property type="term" value="C:plasma membrane"/>
    <property type="evidence" value="ECO:0007669"/>
    <property type="project" value="UniProtKB-SubCell"/>
</dbReference>
<keyword evidence="18" id="KW-1185">Reference proteome</keyword>
<dbReference type="GO" id="GO:0005524">
    <property type="term" value="F:ATP binding"/>
    <property type="evidence" value="ECO:0007669"/>
    <property type="project" value="UniProtKB-KW"/>
</dbReference>
<sequence length="490" mass="56862">MHKIKHKVALFMIIVISTLFVIWLSLTYFNRQTQNNYNDILARYLILNEANTKSDTLMTTLSGLLTERVDVDSPSLNQLEREWREIQRLENRLADLENSSNINALTNYIHLLDSLVESTDRAMRLYEQQDIDQAERELNDAIRIQTYISDTTLQLLDQELKTYDSFYRGMIEQSRAINTFGFWLLILLVLVLIAVTYLFQRQITHPIHQLTRAANGLSLGNLDQEIQIDSQDELAFLGKTFNRMRENIKQLIHEINEKAKVEKELSESKMLLQQTQLRSLQSQINPHFLFNTLNTVSKKAYLEDAYETSDLLVSIADLLRYNLKQLDRAVTLADEIRVIRQYIQIQQTRFSDRLVYTEEIDSTLLGSHIPALTLQPIIENAVIHAVEPYQKGGQITLRVFKQGSYTRVEISDDGPGMEDETINQLFSGKLMPKEGHSTGIGFTNVIKRMRLFYNQDQLVYIDSYKNRGTKVSLLLPEMKGEQQDETDDRR</sequence>
<proteinExistence type="predicted"/>
<evidence type="ECO:0000313" key="15">
    <source>
        <dbReference type="EMBL" id="GEM03676.1"/>
    </source>
</evidence>
<keyword evidence="11 12" id="KW-0472">Membrane</keyword>
<dbReference type="PANTHER" id="PTHR34220:SF7">
    <property type="entry name" value="SENSOR HISTIDINE KINASE YPDA"/>
    <property type="match status" value="1"/>
</dbReference>
<dbReference type="InterPro" id="IPR005467">
    <property type="entry name" value="His_kinase_dom"/>
</dbReference>
<keyword evidence="4" id="KW-1003">Cell membrane</keyword>
<evidence type="ECO:0000256" key="8">
    <source>
        <dbReference type="ARBA" id="ARBA00022777"/>
    </source>
</evidence>
<keyword evidence="8 16" id="KW-0418">Kinase</keyword>
<evidence type="ECO:0000256" key="4">
    <source>
        <dbReference type="ARBA" id="ARBA00022475"/>
    </source>
</evidence>